<evidence type="ECO:0000313" key="1">
    <source>
        <dbReference type="EMBL" id="KAJ7768252.1"/>
    </source>
</evidence>
<reference evidence="1" key="1">
    <citation type="submission" date="2023-03" db="EMBL/GenBank/DDBJ databases">
        <title>Massive genome expansion in bonnet fungi (Mycena s.s.) driven by repeated elements and novel gene families across ecological guilds.</title>
        <authorList>
            <consortium name="Lawrence Berkeley National Laboratory"/>
            <person name="Harder C.B."/>
            <person name="Miyauchi S."/>
            <person name="Viragh M."/>
            <person name="Kuo A."/>
            <person name="Thoen E."/>
            <person name="Andreopoulos B."/>
            <person name="Lu D."/>
            <person name="Skrede I."/>
            <person name="Drula E."/>
            <person name="Henrissat B."/>
            <person name="Morin E."/>
            <person name="Kohler A."/>
            <person name="Barry K."/>
            <person name="LaButti K."/>
            <person name="Morin E."/>
            <person name="Salamov A."/>
            <person name="Lipzen A."/>
            <person name="Mereny Z."/>
            <person name="Hegedus B."/>
            <person name="Baldrian P."/>
            <person name="Stursova M."/>
            <person name="Weitz H."/>
            <person name="Taylor A."/>
            <person name="Grigoriev I.V."/>
            <person name="Nagy L.G."/>
            <person name="Martin F."/>
            <person name="Kauserud H."/>
        </authorList>
    </citation>
    <scope>NUCLEOTIDE SEQUENCE</scope>
    <source>
        <strain evidence="1">CBHHK182m</strain>
    </source>
</reference>
<accession>A0AAD7NN96</accession>
<proteinExistence type="predicted"/>
<protein>
    <submittedName>
        <fullName evidence="1">Uncharacterized protein</fullName>
    </submittedName>
</protein>
<sequence>MGTMDATLPPSDPFLPADLEREIFEFASALHPGTIPALLRVARRVLVWIEPLLYTVIRTDAGRMVPAVLRVMETKPPSFFSSVRHICIGSSPSWSVDDTLTLLRLCPRLESFAYLPQHGKLAMGVLIEVQRWSGCLVVLFPNGAIDLTLPLFQRVTHMDVFDGLDSSTPNRGLTTMPALTHLSFSRSVPVDIIRRLLDECAHLRILINMLPNSYDRSRAEKIVARHQSAGMTDVRFVLVICRNYWSDWEVGARGGVDFWAAAEAFVARKRRGEIEATCAVIEEW</sequence>
<dbReference type="AlphaFoldDB" id="A0AAD7NN96"/>
<keyword evidence="2" id="KW-1185">Reference proteome</keyword>
<name>A0AAD7NN96_9AGAR</name>
<organism evidence="1 2">
    <name type="scientific">Mycena metata</name>
    <dbReference type="NCBI Taxonomy" id="1033252"/>
    <lineage>
        <taxon>Eukaryota</taxon>
        <taxon>Fungi</taxon>
        <taxon>Dikarya</taxon>
        <taxon>Basidiomycota</taxon>
        <taxon>Agaricomycotina</taxon>
        <taxon>Agaricomycetes</taxon>
        <taxon>Agaricomycetidae</taxon>
        <taxon>Agaricales</taxon>
        <taxon>Marasmiineae</taxon>
        <taxon>Mycenaceae</taxon>
        <taxon>Mycena</taxon>
    </lineage>
</organism>
<gene>
    <name evidence="1" type="ORF">B0H16DRAFT_1882164</name>
</gene>
<dbReference type="Proteomes" id="UP001215598">
    <property type="component" value="Unassembled WGS sequence"/>
</dbReference>
<evidence type="ECO:0000313" key="2">
    <source>
        <dbReference type="Proteomes" id="UP001215598"/>
    </source>
</evidence>
<comment type="caution">
    <text evidence="1">The sequence shown here is derived from an EMBL/GenBank/DDBJ whole genome shotgun (WGS) entry which is preliminary data.</text>
</comment>
<dbReference type="EMBL" id="JARKIB010000020">
    <property type="protein sequence ID" value="KAJ7768252.1"/>
    <property type="molecule type" value="Genomic_DNA"/>
</dbReference>